<dbReference type="Gene3D" id="3.30.559.10">
    <property type="entry name" value="Chloramphenicol acetyltransferase-like domain"/>
    <property type="match status" value="1"/>
</dbReference>
<keyword evidence="1" id="KW-0808">Transferase</keyword>
<dbReference type="InterPro" id="IPR001707">
    <property type="entry name" value="Cmp_AcTrfase"/>
</dbReference>
<dbReference type="Pfam" id="PF00302">
    <property type="entry name" value="CAT"/>
    <property type="match status" value="1"/>
</dbReference>
<protein>
    <submittedName>
        <fullName evidence="1">Chloramphenicol acetyltransferase</fullName>
    </submittedName>
</protein>
<accession>A0A7C9IV39</accession>
<organism evidence="1 2">
    <name type="scientific">Solidesulfovibrio aerotolerans</name>
    <dbReference type="NCBI Taxonomy" id="295255"/>
    <lineage>
        <taxon>Bacteria</taxon>
        <taxon>Pseudomonadati</taxon>
        <taxon>Thermodesulfobacteriota</taxon>
        <taxon>Desulfovibrionia</taxon>
        <taxon>Desulfovibrionales</taxon>
        <taxon>Desulfovibrionaceae</taxon>
        <taxon>Solidesulfovibrio</taxon>
    </lineage>
</organism>
<dbReference type="SUPFAM" id="SSF52777">
    <property type="entry name" value="CoA-dependent acyltransferases"/>
    <property type="match status" value="1"/>
</dbReference>
<evidence type="ECO:0000313" key="2">
    <source>
        <dbReference type="Proteomes" id="UP000482487"/>
    </source>
</evidence>
<sequence length="217" mass="24111">MRFIDIDQWDRKQHFQFFQSRRNPCLAVTTQVSVENLILYRKQCKEKRPKLSDCLYYAIMNSVNSVAELRLRLVDLRPVEFATVDAGFTYVPQGGKLHCNCVAAYDASFAVFAQTLQAARDAADAHPTLTPPGAEGQGLVYMSNLPDVAFTAVSNPWGDPWQDSVPRVVFGKIDTRLLTLPVALEGLHSFVDGKHVGLFFARLEAVLGDPEASFSAT</sequence>
<dbReference type="AlphaFoldDB" id="A0A7C9IV39"/>
<dbReference type="OrthoDB" id="9801766at2"/>
<name>A0A7C9IV39_9BACT</name>
<dbReference type="SMART" id="SM01059">
    <property type="entry name" value="CAT"/>
    <property type="match status" value="1"/>
</dbReference>
<dbReference type="InterPro" id="IPR023213">
    <property type="entry name" value="CAT-like_dom_sf"/>
</dbReference>
<dbReference type="PANTHER" id="PTHR38474">
    <property type="entry name" value="SLR0299 PROTEIN"/>
    <property type="match status" value="1"/>
</dbReference>
<keyword evidence="2" id="KW-1185">Reference proteome</keyword>
<reference evidence="1 2" key="1">
    <citation type="submission" date="2020-01" db="EMBL/GenBank/DDBJ databases">
        <title>Genome sequence of Desulfovibrio aerotolerans DSM 16695(T).</title>
        <authorList>
            <person name="Karnachuk O."/>
            <person name="Avakyan M."/>
            <person name="Mardanov A."/>
            <person name="Kadnikov V."/>
            <person name="Ravin N."/>
        </authorList>
    </citation>
    <scope>NUCLEOTIDE SEQUENCE [LARGE SCALE GENOMIC DNA]</scope>
    <source>
        <strain evidence="1 2">DSM 16695</strain>
    </source>
</reference>
<dbReference type="RefSeq" id="WP_160958860.1">
    <property type="nucleotide sequence ID" value="NZ_WVUD01000004.1"/>
</dbReference>
<comment type="caution">
    <text evidence="1">The sequence shown here is derived from an EMBL/GenBank/DDBJ whole genome shotgun (WGS) entry which is preliminary data.</text>
</comment>
<dbReference type="GO" id="GO:0008811">
    <property type="term" value="F:chloramphenicol O-acetyltransferase activity"/>
    <property type="evidence" value="ECO:0007669"/>
    <property type="project" value="InterPro"/>
</dbReference>
<proteinExistence type="predicted"/>
<dbReference type="EMBL" id="WVUD01000004">
    <property type="protein sequence ID" value="MYL82282.1"/>
    <property type="molecule type" value="Genomic_DNA"/>
</dbReference>
<evidence type="ECO:0000313" key="1">
    <source>
        <dbReference type="EMBL" id="MYL82282.1"/>
    </source>
</evidence>
<gene>
    <name evidence="1" type="ORF">GTA51_03905</name>
</gene>
<dbReference type="Proteomes" id="UP000482487">
    <property type="component" value="Unassembled WGS sequence"/>
</dbReference>
<dbReference type="PANTHER" id="PTHR38474:SF1">
    <property type="entry name" value="SLR0299 PROTEIN"/>
    <property type="match status" value="1"/>
</dbReference>